<dbReference type="EMBL" id="CADEHS020000007">
    <property type="protein sequence ID" value="CAG9942853.1"/>
    <property type="molecule type" value="Genomic_DNA"/>
</dbReference>
<sequence length="364" mass="38948">MCSLLILQHFLFKFLNMGNKAIVYVEKGKAAIQEVSVPQLRDDYILVKVNAVGVNPTDWKHVAFGITNPGSRVGCDFAGVVEAVGSKVTKPFKKGDRISGAVHGSDGTQLENGGFSNYIVAKGDVQIKTPDNLSDVEAAALGISLSTVGQGLYQTLGLPLPNAVEKDDQYILIYGGSTATGIFGIQYAKLSGLKVIATASPHNFDYLKSLGADAVFDYKSPTVADDIRKYTNNSLKLAWDCTGQGAAISAGALSSDGGKYATIIGVKKEELLAVNPKVDGPYATMMYTIFNERYFKGSETLPKPEDFEFAKKFLAISQELLEQGKLKVPNPIVNRGGASFEGILKGLDELRAGKVSAGKLVYTL</sequence>
<gene>
    <name evidence="1" type="ORF">CRV2_00000003</name>
</gene>
<reference evidence="1" key="1">
    <citation type="submission" date="2020-04" db="EMBL/GenBank/DDBJ databases">
        <authorList>
            <person name="Broberg M."/>
        </authorList>
    </citation>
    <scope>NUCLEOTIDE SEQUENCE</scope>
</reference>
<proteinExistence type="predicted"/>
<name>A0ACA9TPJ9_BIOOC</name>
<comment type="caution">
    <text evidence="1">The sequence shown here is derived from an EMBL/GenBank/DDBJ whole genome shotgun (WGS) entry which is preliminary data.</text>
</comment>
<evidence type="ECO:0000313" key="2">
    <source>
        <dbReference type="Proteomes" id="UP000836387"/>
    </source>
</evidence>
<keyword evidence="2" id="KW-1185">Reference proteome</keyword>
<reference evidence="1" key="2">
    <citation type="submission" date="2021-10" db="EMBL/GenBank/DDBJ databases">
        <authorList>
            <person name="Piombo E."/>
        </authorList>
    </citation>
    <scope>NUCLEOTIDE SEQUENCE</scope>
</reference>
<organism evidence="1 2">
    <name type="scientific">Clonostachys rosea f. rosea IK726</name>
    <dbReference type="NCBI Taxonomy" id="1349383"/>
    <lineage>
        <taxon>Eukaryota</taxon>
        <taxon>Fungi</taxon>
        <taxon>Dikarya</taxon>
        <taxon>Ascomycota</taxon>
        <taxon>Pezizomycotina</taxon>
        <taxon>Sordariomycetes</taxon>
        <taxon>Hypocreomycetidae</taxon>
        <taxon>Hypocreales</taxon>
        <taxon>Bionectriaceae</taxon>
        <taxon>Clonostachys</taxon>
    </lineage>
</organism>
<protein>
    <submittedName>
        <fullName evidence="1">Uncharacterized protein</fullName>
    </submittedName>
</protein>
<evidence type="ECO:0000313" key="1">
    <source>
        <dbReference type="EMBL" id="CAG9942853.1"/>
    </source>
</evidence>
<dbReference type="Proteomes" id="UP000836387">
    <property type="component" value="Unassembled WGS sequence"/>
</dbReference>
<accession>A0ACA9TPJ9</accession>